<evidence type="ECO:0000256" key="6">
    <source>
        <dbReference type="SAM" id="Phobius"/>
    </source>
</evidence>
<dbReference type="GO" id="GO:0005886">
    <property type="term" value="C:plasma membrane"/>
    <property type="evidence" value="ECO:0007669"/>
    <property type="project" value="UniProtKB-SubCell"/>
</dbReference>
<feature type="transmembrane region" description="Helical" evidence="6">
    <location>
        <begin position="276"/>
        <end position="297"/>
    </location>
</feature>
<evidence type="ECO:0000256" key="3">
    <source>
        <dbReference type="ARBA" id="ARBA00022692"/>
    </source>
</evidence>
<feature type="domain" description="EamA" evidence="7">
    <location>
        <begin position="15"/>
        <end position="148"/>
    </location>
</feature>
<evidence type="ECO:0000259" key="7">
    <source>
        <dbReference type="Pfam" id="PF00892"/>
    </source>
</evidence>
<keyword evidence="2" id="KW-1003">Cell membrane</keyword>
<dbReference type="EMBL" id="JAEKJA010000013">
    <property type="protein sequence ID" value="MBJ3777229.1"/>
    <property type="molecule type" value="Genomic_DNA"/>
</dbReference>
<evidence type="ECO:0000256" key="5">
    <source>
        <dbReference type="ARBA" id="ARBA00023136"/>
    </source>
</evidence>
<dbReference type="InterPro" id="IPR037185">
    <property type="entry name" value="EmrE-like"/>
</dbReference>
<accession>A0A934II99</accession>
<evidence type="ECO:0000313" key="9">
    <source>
        <dbReference type="Proteomes" id="UP000609531"/>
    </source>
</evidence>
<keyword evidence="4 6" id="KW-1133">Transmembrane helix</keyword>
<proteinExistence type="predicted"/>
<feature type="transmembrane region" description="Helical" evidence="6">
    <location>
        <begin position="43"/>
        <end position="66"/>
    </location>
</feature>
<dbReference type="AlphaFoldDB" id="A0A934II99"/>
<dbReference type="InterPro" id="IPR000620">
    <property type="entry name" value="EamA_dom"/>
</dbReference>
<sequence>MDRPPLSRAAPLRAIALLAVLAAAMLWGTIGTLQALMPPGRDPLIVASLRLTLGAATLGALALLAPPARRALLRLPRGGILLAGAAMGIYNMIFFVAVGLAGVGIATALAIGSAPVWVSLYEHTRYGVRPTRARLAGQAASIAGAVLLAAAGRALDASLTGILMALGAGSLYATYSLATSRLATRAPSGAVAAATFAVAAVVVAPVWLVADAAWITAPGAWPKLLALGIVSTGLAYALYTFGLTVVAASTAVTLSLAEPLTAWLLATVVVGEPLTLTKAVGAILVFAGLAVTTLTSARGGTQSDPPN</sequence>
<dbReference type="InterPro" id="IPR051258">
    <property type="entry name" value="Diverse_Substrate_Transporter"/>
</dbReference>
<keyword evidence="3 6" id="KW-0812">Transmembrane</keyword>
<comment type="subcellular location">
    <subcellularLocation>
        <location evidence="1">Cell membrane</location>
        <topology evidence="1">Multi-pass membrane protein</topology>
    </subcellularLocation>
</comment>
<dbReference type="PANTHER" id="PTHR42920:SF5">
    <property type="entry name" value="EAMA DOMAIN-CONTAINING PROTEIN"/>
    <property type="match status" value="1"/>
</dbReference>
<feature type="transmembrane region" description="Helical" evidence="6">
    <location>
        <begin position="133"/>
        <end position="151"/>
    </location>
</feature>
<keyword evidence="5 6" id="KW-0472">Membrane</keyword>
<feature type="transmembrane region" description="Helical" evidence="6">
    <location>
        <begin position="78"/>
        <end position="97"/>
    </location>
</feature>
<evidence type="ECO:0000256" key="2">
    <source>
        <dbReference type="ARBA" id="ARBA00022475"/>
    </source>
</evidence>
<dbReference type="SUPFAM" id="SSF103481">
    <property type="entry name" value="Multidrug resistance efflux transporter EmrE"/>
    <property type="match status" value="2"/>
</dbReference>
<evidence type="ECO:0000313" key="8">
    <source>
        <dbReference type="EMBL" id="MBJ3777229.1"/>
    </source>
</evidence>
<dbReference type="Pfam" id="PF00892">
    <property type="entry name" value="EamA"/>
    <property type="match status" value="2"/>
</dbReference>
<feature type="transmembrane region" description="Helical" evidence="6">
    <location>
        <begin position="220"/>
        <end position="239"/>
    </location>
</feature>
<evidence type="ECO:0000256" key="4">
    <source>
        <dbReference type="ARBA" id="ARBA00022989"/>
    </source>
</evidence>
<name>A0A934II99_9HYPH</name>
<feature type="domain" description="EamA" evidence="7">
    <location>
        <begin position="160"/>
        <end position="293"/>
    </location>
</feature>
<feature type="transmembrane region" description="Helical" evidence="6">
    <location>
        <begin position="103"/>
        <end position="121"/>
    </location>
</feature>
<dbReference type="RefSeq" id="WP_198883131.1">
    <property type="nucleotide sequence ID" value="NZ_JAEKJA010000013.1"/>
</dbReference>
<gene>
    <name evidence="8" type="ORF">JCR33_16095</name>
</gene>
<dbReference type="Proteomes" id="UP000609531">
    <property type="component" value="Unassembled WGS sequence"/>
</dbReference>
<comment type="caution">
    <text evidence="8">The sequence shown here is derived from an EMBL/GenBank/DDBJ whole genome shotgun (WGS) entry which is preliminary data.</text>
</comment>
<organism evidence="8 9">
    <name type="scientific">Acuticoccus mangrovi</name>
    <dbReference type="NCBI Taxonomy" id="2796142"/>
    <lineage>
        <taxon>Bacteria</taxon>
        <taxon>Pseudomonadati</taxon>
        <taxon>Pseudomonadota</taxon>
        <taxon>Alphaproteobacteria</taxon>
        <taxon>Hyphomicrobiales</taxon>
        <taxon>Amorphaceae</taxon>
        <taxon>Acuticoccus</taxon>
    </lineage>
</organism>
<evidence type="ECO:0000256" key="1">
    <source>
        <dbReference type="ARBA" id="ARBA00004651"/>
    </source>
</evidence>
<feature type="transmembrane region" description="Helical" evidence="6">
    <location>
        <begin position="12"/>
        <end position="37"/>
    </location>
</feature>
<keyword evidence="9" id="KW-1185">Reference proteome</keyword>
<reference evidence="8" key="1">
    <citation type="submission" date="2020-12" db="EMBL/GenBank/DDBJ databases">
        <title>Bacterial taxonomy.</title>
        <authorList>
            <person name="Pan X."/>
        </authorList>
    </citation>
    <scope>NUCLEOTIDE SEQUENCE</scope>
    <source>
        <strain evidence="8">B2012</strain>
    </source>
</reference>
<feature type="transmembrane region" description="Helical" evidence="6">
    <location>
        <begin position="190"/>
        <end position="208"/>
    </location>
</feature>
<feature type="transmembrane region" description="Helical" evidence="6">
    <location>
        <begin position="157"/>
        <end position="178"/>
    </location>
</feature>
<protein>
    <submittedName>
        <fullName evidence="8">EamA family transporter</fullName>
    </submittedName>
</protein>
<dbReference type="PANTHER" id="PTHR42920">
    <property type="entry name" value="OS03G0707200 PROTEIN-RELATED"/>
    <property type="match status" value="1"/>
</dbReference>